<comment type="caution">
    <text evidence="1">The sequence shown here is derived from an EMBL/GenBank/DDBJ whole genome shotgun (WGS) entry which is preliminary data.</text>
</comment>
<reference evidence="2" key="1">
    <citation type="submission" date="2017-03" db="EMBL/GenBank/DDBJ databases">
        <title>Phytopthora megakarya and P. palmivora, two closely related causual agents of cacao black pod achieved similar genome size and gene model numbers by different mechanisms.</title>
        <authorList>
            <person name="Ali S."/>
            <person name="Shao J."/>
            <person name="Larry D.J."/>
            <person name="Kronmiller B."/>
            <person name="Shen D."/>
            <person name="Strem M.D."/>
            <person name="Melnick R.L."/>
            <person name="Guiltinan M.J."/>
            <person name="Tyler B.M."/>
            <person name="Meinhardt L.W."/>
            <person name="Bailey B.A."/>
        </authorList>
    </citation>
    <scope>NUCLEOTIDE SEQUENCE [LARGE SCALE GENOMIC DNA]</scope>
    <source>
        <strain evidence="2">zdho120</strain>
    </source>
</reference>
<dbReference type="OrthoDB" id="105229at2759"/>
<accession>A0A225VQV7</accession>
<dbReference type="PANTHER" id="PTHR40866">
    <property type="entry name" value="BED-TYPE DOMAIN-CONTAINING PROTEIN"/>
    <property type="match status" value="1"/>
</dbReference>
<sequence>MVERYVRIRAEIKKVEAVEELVPTGCKHRKEDGTDIAQVRFLFDSVKSEYPVTTDYLKAGAKIVHSSVFQSAIAKTINGQVLTIAEKKPLKVFKVTTLSMPKRMERRNDYAMKLLRVGSKKQRVPDTEGKYSKLAERIPPASNVVERLFSQCKLTSTPQRIYMMPANFEMLTFLRVNINMWNASTVASVEDEISNN</sequence>
<dbReference type="EMBL" id="NBNE01003344">
    <property type="protein sequence ID" value="OWZ07931.1"/>
    <property type="molecule type" value="Genomic_DNA"/>
</dbReference>
<evidence type="ECO:0000313" key="1">
    <source>
        <dbReference type="EMBL" id="OWZ07931.1"/>
    </source>
</evidence>
<organism evidence="1 2">
    <name type="scientific">Phytophthora megakarya</name>
    <dbReference type="NCBI Taxonomy" id="4795"/>
    <lineage>
        <taxon>Eukaryota</taxon>
        <taxon>Sar</taxon>
        <taxon>Stramenopiles</taxon>
        <taxon>Oomycota</taxon>
        <taxon>Peronosporomycetes</taxon>
        <taxon>Peronosporales</taxon>
        <taxon>Peronosporaceae</taxon>
        <taxon>Phytophthora</taxon>
    </lineage>
</organism>
<gene>
    <name evidence="1" type="ORF">PHMEG_00019605</name>
</gene>
<name>A0A225VQV7_9STRA</name>
<proteinExistence type="predicted"/>
<keyword evidence="2" id="KW-1185">Reference proteome</keyword>
<protein>
    <recommendedName>
        <fullName evidence="3">HAT C-terminal dimerisation domain-containing protein</fullName>
    </recommendedName>
</protein>
<dbReference type="AlphaFoldDB" id="A0A225VQV7"/>
<dbReference type="Proteomes" id="UP000198211">
    <property type="component" value="Unassembled WGS sequence"/>
</dbReference>
<evidence type="ECO:0000313" key="2">
    <source>
        <dbReference type="Proteomes" id="UP000198211"/>
    </source>
</evidence>
<dbReference type="PANTHER" id="PTHR40866:SF1">
    <property type="entry name" value="BED-TYPE DOMAIN-CONTAINING PROTEIN"/>
    <property type="match status" value="1"/>
</dbReference>
<evidence type="ECO:0008006" key="3">
    <source>
        <dbReference type="Google" id="ProtNLM"/>
    </source>
</evidence>